<comment type="caution">
    <text evidence="1">The sequence shown here is derived from an EMBL/GenBank/DDBJ whole genome shotgun (WGS) entry which is preliminary data.</text>
</comment>
<sequence length="248" mass="28609">MNILLESHSHRPYPLPKGPWVMRQTWLDLLFAHWPVPYEQLRALVPPQLQLDTYDGYAWIGIVPFRMEGIRPRGMPGIPYTSEFAELNVRTYVTAGDKPGVYFFSLDAASKMAVEAARLLFYLPYFHAMMNCEQIGEYITYTSRRNDQRGAEVSFEGSYKPVSMPFLSSSGSFEYWLTERYCLYSMNGSHTLFRGDIHHLPWRLQVAEADIEVNTMAVGQGIHVVEKEPVLHFAKQLDVLIWPLARVK</sequence>
<accession>A0ABX0J0J4</accession>
<dbReference type="InterPro" id="IPR018644">
    <property type="entry name" value="DUF2071"/>
</dbReference>
<evidence type="ECO:0000313" key="1">
    <source>
        <dbReference type="EMBL" id="NHN28288.1"/>
    </source>
</evidence>
<name>A0ABX0J0J4_9BACL</name>
<dbReference type="EMBL" id="JAAOIW010000001">
    <property type="protein sequence ID" value="NHN28288.1"/>
    <property type="molecule type" value="Genomic_DNA"/>
</dbReference>
<proteinExistence type="predicted"/>
<dbReference type="Pfam" id="PF09844">
    <property type="entry name" value="DUF2071"/>
    <property type="match status" value="1"/>
</dbReference>
<organism evidence="1 2">
    <name type="scientific">Paenibacillus agricola</name>
    <dbReference type="NCBI Taxonomy" id="2716264"/>
    <lineage>
        <taxon>Bacteria</taxon>
        <taxon>Bacillati</taxon>
        <taxon>Bacillota</taxon>
        <taxon>Bacilli</taxon>
        <taxon>Bacillales</taxon>
        <taxon>Paenibacillaceae</taxon>
        <taxon>Paenibacillus</taxon>
    </lineage>
</organism>
<keyword evidence="2" id="KW-1185">Reference proteome</keyword>
<gene>
    <name evidence="1" type="ORF">G9U52_00425</name>
</gene>
<reference evidence="1" key="1">
    <citation type="submission" date="2020-03" db="EMBL/GenBank/DDBJ databases">
        <title>Draft sequencing of Paenibacilllus sp. S3N08.</title>
        <authorList>
            <person name="Kim D.-U."/>
        </authorList>
    </citation>
    <scope>NUCLEOTIDE SEQUENCE</scope>
    <source>
        <strain evidence="1">S3N08</strain>
    </source>
</reference>
<dbReference type="SUPFAM" id="SSF160104">
    <property type="entry name" value="Acetoacetate decarboxylase-like"/>
    <property type="match status" value="1"/>
</dbReference>
<dbReference type="Proteomes" id="UP001165962">
    <property type="component" value="Unassembled WGS sequence"/>
</dbReference>
<dbReference type="PANTHER" id="PTHR39186">
    <property type="entry name" value="DUF2071 FAMILY PROTEIN"/>
    <property type="match status" value="1"/>
</dbReference>
<protein>
    <submittedName>
        <fullName evidence="1">DUF2071 domain-containing protein</fullName>
    </submittedName>
</protein>
<dbReference type="Gene3D" id="2.40.400.10">
    <property type="entry name" value="Acetoacetate decarboxylase-like"/>
    <property type="match status" value="1"/>
</dbReference>
<dbReference type="PANTHER" id="PTHR39186:SF1">
    <property type="entry name" value="DUF2071 DOMAIN-CONTAINING PROTEIN"/>
    <property type="match status" value="1"/>
</dbReference>
<dbReference type="InterPro" id="IPR023375">
    <property type="entry name" value="ADC_dom_sf"/>
</dbReference>
<evidence type="ECO:0000313" key="2">
    <source>
        <dbReference type="Proteomes" id="UP001165962"/>
    </source>
</evidence>